<dbReference type="InterPro" id="IPR003439">
    <property type="entry name" value="ABC_transporter-like_ATP-bd"/>
</dbReference>
<keyword evidence="14" id="KW-0080">Bacteriocin transport</keyword>
<keyword evidence="5 15" id="KW-0812">Transmembrane</keyword>
<keyword evidence="12 15" id="KW-1133">Transmembrane helix</keyword>
<evidence type="ECO:0000256" key="15">
    <source>
        <dbReference type="SAM" id="Phobius"/>
    </source>
</evidence>
<keyword evidence="3" id="KW-1003">Cell membrane</keyword>
<evidence type="ECO:0000256" key="13">
    <source>
        <dbReference type="ARBA" id="ARBA00023136"/>
    </source>
</evidence>
<evidence type="ECO:0000256" key="5">
    <source>
        <dbReference type="ARBA" id="ARBA00022692"/>
    </source>
</evidence>
<dbReference type="GO" id="GO:0005524">
    <property type="term" value="F:ATP binding"/>
    <property type="evidence" value="ECO:0007669"/>
    <property type="project" value="UniProtKB-KW"/>
</dbReference>
<dbReference type="Proteomes" id="UP000371977">
    <property type="component" value="Unassembled WGS sequence"/>
</dbReference>
<evidence type="ECO:0000259" key="16">
    <source>
        <dbReference type="PROSITE" id="PS50893"/>
    </source>
</evidence>
<dbReference type="CDD" id="cd02418">
    <property type="entry name" value="Peptidase_C39B"/>
    <property type="match status" value="1"/>
</dbReference>
<keyword evidence="7" id="KW-0378">Hydrolase</keyword>
<dbReference type="OrthoDB" id="9770415at2"/>
<organism evidence="19 20">
    <name type="scientific">Weissella muntiaci</name>
    <dbReference type="NCBI Taxonomy" id="2508881"/>
    <lineage>
        <taxon>Bacteria</taxon>
        <taxon>Bacillati</taxon>
        <taxon>Bacillota</taxon>
        <taxon>Bacilli</taxon>
        <taxon>Lactobacillales</taxon>
        <taxon>Lactobacillaceae</taxon>
        <taxon>Weissella</taxon>
    </lineage>
</organism>
<comment type="subcellular location">
    <subcellularLocation>
        <location evidence="1">Cell membrane</location>
        <topology evidence="1">Multi-pass membrane protein</topology>
    </subcellularLocation>
</comment>
<gene>
    <name evidence="19" type="ORF">ESZ50_02525</name>
</gene>
<evidence type="ECO:0000256" key="3">
    <source>
        <dbReference type="ARBA" id="ARBA00022475"/>
    </source>
</evidence>
<dbReference type="PANTHER" id="PTHR24221">
    <property type="entry name" value="ATP-BINDING CASSETTE SUB-FAMILY B"/>
    <property type="match status" value="1"/>
</dbReference>
<evidence type="ECO:0000313" key="19">
    <source>
        <dbReference type="EMBL" id="TYC50564.1"/>
    </source>
</evidence>
<dbReference type="SUPFAM" id="SSF90123">
    <property type="entry name" value="ABC transporter transmembrane region"/>
    <property type="match status" value="1"/>
</dbReference>
<keyword evidence="11" id="KW-1278">Translocase</keyword>
<dbReference type="GO" id="GO:0034040">
    <property type="term" value="F:ATPase-coupled lipid transmembrane transporter activity"/>
    <property type="evidence" value="ECO:0007669"/>
    <property type="project" value="TreeGrafter"/>
</dbReference>
<dbReference type="Pfam" id="PF00664">
    <property type="entry name" value="ABC_membrane"/>
    <property type="match status" value="1"/>
</dbReference>
<evidence type="ECO:0000256" key="9">
    <source>
        <dbReference type="ARBA" id="ARBA00022840"/>
    </source>
</evidence>
<dbReference type="NCBIfam" id="TIGR01193">
    <property type="entry name" value="bacteriocin_ABC"/>
    <property type="match status" value="1"/>
</dbReference>
<name>A0A6C2C9H2_9LACO</name>
<feature type="transmembrane region" description="Helical" evidence="15">
    <location>
        <begin position="275"/>
        <end position="298"/>
    </location>
</feature>
<comment type="caution">
    <text evidence="19">The sequence shown here is derived from an EMBL/GenBank/DDBJ whole genome shotgun (WGS) entry which is preliminary data.</text>
</comment>
<dbReference type="AlphaFoldDB" id="A0A6C2C9H2"/>
<dbReference type="Gene3D" id="1.20.1560.10">
    <property type="entry name" value="ABC transporter type 1, transmembrane domain"/>
    <property type="match status" value="1"/>
</dbReference>
<feature type="transmembrane region" description="Helical" evidence="15">
    <location>
        <begin position="164"/>
        <end position="186"/>
    </location>
</feature>
<evidence type="ECO:0000256" key="14">
    <source>
        <dbReference type="ARBA" id="ARBA00043264"/>
    </source>
</evidence>
<evidence type="ECO:0000256" key="12">
    <source>
        <dbReference type="ARBA" id="ARBA00022989"/>
    </source>
</evidence>
<feature type="transmembrane region" description="Helical" evidence="15">
    <location>
        <begin position="198"/>
        <end position="219"/>
    </location>
</feature>
<dbReference type="EMBL" id="SDGZ01000008">
    <property type="protein sequence ID" value="TYC50564.1"/>
    <property type="molecule type" value="Genomic_DNA"/>
</dbReference>
<dbReference type="InterPro" id="IPR039421">
    <property type="entry name" value="Type_1_exporter"/>
</dbReference>
<evidence type="ECO:0000256" key="2">
    <source>
        <dbReference type="ARBA" id="ARBA00022448"/>
    </source>
</evidence>
<proteinExistence type="predicted"/>
<dbReference type="Pfam" id="PF00005">
    <property type="entry name" value="ABC_tran"/>
    <property type="match status" value="1"/>
</dbReference>
<evidence type="ECO:0000256" key="11">
    <source>
        <dbReference type="ARBA" id="ARBA00022967"/>
    </source>
</evidence>
<dbReference type="Pfam" id="PF03412">
    <property type="entry name" value="Peptidase_C39"/>
    <property type="match status" value="1"/>
</dbReference>
<reference evidence="19 20" key="1">
    <citation type="submission" date="2019-01" db="EMBL/GenBank/DDBJ databases">
        <title>Weissella sp. nov., a novel lactic acid bacterium isolated from animal feces.</title>
        <authorList>
            <person name="Wang L.-T."/>
        </authorList>
    </citation>
    <scope>NUCLEOTIDE SEQUENCE [LARGE SCALE GENOMIC DNA]</scope>
    <source>
        <strain evidence="19 20">8H-2</strain>
    </source>
</reference>
<evidence type="ECO:0000256" key="7">
    <source>
        <dbReference type="ARBA" id="ARBA00022801"/>
    </source>
</evidence>
<keyword evidence="8" id="KW-0788">Thiol protease</keyword>
<dbReference type="InterPro" id="IPR005897">
    <property type="entry name" value="Pept_C39_ABC_bacteriocin"/>
</dbReference>
<keyword evidence="2" id="KW-0813">Transport</keyword>
<feature type="domain" description="Peptidase C39" evidence="18">
    <location>
        <begin position="8"/>
        <end position="135"/>
    </location>
</feature>
<feature type="domain" description="ABC transporter" evidence="16">
    <location>
        <begin position="481"/>
        <end position="716"/>
    </location>
</feature>
<dbReference type="PROSITE" id="PS50893">
    <property type="entry name" value="ABC_TRANSPORTER_2"/>
    <property type="match status" value="1"/>
</dbReference>
<evidence type="ECO:0000256" key="1">
    <source>
        <dbReference type="ARBA" id="ARBA00004651"/>
    </source>
</evidence>
<keyword evidence="6" id="KW-0547">Nucleotide-binding</keyword>
<dbReference type="Gene3D" id="3.40.50.300">
    <property type="entry name" value="P-loop containing nucleotide triphosphate hydrolases"/>
    <property type="match status" value="1"/>
</dbReference>
<keyword evidence="4" id="KW-0645">Protease</keyword>
<evidence type="ECO:0000259" key="18">
    <source>
        <dbReference type="PROSITE" id="PS50990"/>
    </source>
</evidence>
<evidence type="ECO:0000313" key="20">
    <source>
        <dbReference type="Proteomes" id="UP000371977"/>
    </source>
</evidence>
<dbReference type="CDD" id="cd18570">
    <property type="entry name" value="ABC_6TM_PCAT1_LagD_like"/>
    <property type="match status" value="1"/>
</dbReference>
<keyword evidence="10" id="KW-0653">Protein transport</keyword>
<feature type="transmembrane region" description="Helical" evidence="15">
    <location>
        <begin position="304"/>
        <end position="323"/>
    </location>
</feature>
<dbReference type="GO" id="GO:0016887">
    <property type="term" value="F:ATP hydrolysis activity"/>
    <property type="evidence" value="ECO:0007669"/>
    <property type="project" value="InterPro"/>
</dbReference>
<dbReference type="PROSITE" id="PS00211">
    <property type="entry name" value="ABC_TRANSPORTER_1"/>
    <property type="match status" value="1"/>
</dbReference>
<evidence type="ECO:0000256" key="10">
    <source>
        <dbReference type="ARBA" id="ARBA00022927"/>
    </source>
</evidence>
<sequence length="716" mass="79868">MKIHYVAQIDERDCGVAALSMLLRNYGQENSLASLRDLAKTSLEGTTALGIVKAAGTLNFETKAIKADMTLFDIRDLPLPFIAHVKKGGNLLHYYVVYGVKKNYLQIADPDNRVGKTRMSYKQFESEWSGTAIFIAPKPEFKPSKGDKETFNSYLPVIFRQKSLILNIVLASLLVTIISIVGSYYFEGLIDTFIPNGMKNTLGIISIGLIISYIIQQILNYAKNYLLIVLGQRLSIDVILSYIKHLFELPMSFFGTRRIGEITSRFNDANTIIDAISNTIISIFLDLGILIIVGITLAVQNEKLFLISLSAIPFYFLVVWIFTKPFEKMNHELMQSGSMLNSSIIESLTGIETIKALSSESVSYSKIDKEYLDILQKSFNLQRTVQVQSTIKDLLKLIFNVAVLWYGAILVINNSLSIGQLITFNALLNYFTNPLQNILNLQSKLQSARVASNRLNEVYLVPTEFNVNETISRRIPTDKTITIQHLDFSYSFDNLVLKDINITIKQNEKIALVGVSGSGKSTLAKLIVNFFEPSSSDSKILIGGIDIQTIDKQALRKMVTYLPQEPYIFTGKIIDNLMLGAKDDTTMEDVFWAVEMAHIADDIEQMPQGLETEISEGSGLSGGQKQRIALARALLAKSSILILDESTSSLDVLTEKKVIDNLLALKDTTIIFVAHRLTIAQRVSKIIVMKSGQIAEEGSHKDLIAQEGHYSTLFNS</sequence>
<dbReference type="PROSITE" id="PS50929">
    <property type="entry name" value="ABC_TM1F"/>
    <property type="match status" value="1"/>
</dbReference>
<dbReference type="GO" id="GO:0043214">
    <property type="term" value="F:ABC-type bacteriocin transporter activity"/>
    <property type="evidence" value="ECO:0007669"/>
    <property type="project" value="InterPro"/>
</dbReference>
<keyword evidence="20" id="KW-1185">Reference proteome</keyword>
<dbReference type="InterPro" id="IPR017871">
    <property type="entry name" value="ABC_transporter-like_CS"/>
</dbReference>
<dbReference type="PANTHER" id="PTHR24221:SF654">
    <property type="entry name" value="ATP-BINDING CASSETTE SUB-FAMILY B MEMBER 6"/>
    <property type="match status" value="1"/>
</dbReference>
<evidence type="ECO:0000256" key="4">
    <source>
        <dbReference type="ARBA" id="ARBA00022670"/>
    </source>
</evidence>
<dbReference type="RefSeq" id="WP_148622036.1">
    <property type="nucleotide sequence ID" value="NZ_SDGZ01000008.1"/>
</dbReference>
<accession>A0A6C2C9H2</accession>
<evidence type="ECO:0000256" key="8">
    <source>
        <dbReference type="ARBA" id="ARBA00022807"/>
    </source>
</evidence>
<evidence type="ECO:0000256" key="6">
    <source>
        <dbReference type="ARBA" id="ARBA00022741"/>
    </source>
</evidence>
<dbReference type="FunFam" id="3.40.50.300:FF:000854">
    <property type="entry name" value="Multidrug ABC transporter ATP-binding protein"/>
    <property type="match status" value="1"/>
</dbReference>
<dbReference type="Gene3D" id="3.90.70.10">
    <property type="entry name" value="Cysteine proteinases"/>
    <property type="match status" value="1"/>
</dbReference>
<dbReference type="GO" id="GO:0015031">
    <property type="term" value="P:protein transport"/>
    <property type="evidence" value="ECO:0007669"/>
    <property type="project" value="UniProtKB-KW"/>
</dbReference>
<dbReference type="GO" id="GO:0005886">
    <property type="term" value="C:plasma membrane"/>
    <property type="evidence" value="ECO:0007669"/>
    <property type="project" value="UniProtKB-SubCell"/>
</dbReference>
<dbReference type="GO" id="GO:0008234">
    <property type="term" value="F:cysteine-type peptidase activity"/>
    <property type="evidence" value="ECO:0007669"/>
    <property type="project" value="UniProtKB-KW"/>
</dbReference>
<dbReference type="InterPro" id="IPR036640">
    <property type="entry name" value="ABC1_TM_sf"/>
</dbReference>
<dbReference type="InterPro" id="IPR011527">
    <property type="entry name" value="ABC1_TM_dom"/>
</dbReference>
<dbReference type="InterPro" id="IPR005074">
    <property type="entry name" value="Peptidase_C39"/>
</dbReference>
<dbReference type="InterPro" id="IPR003593">
    <property type="entry name" value="AAA+_ATPase"/>
</dbReference>
<keyword evidence="9" id="KW-0067">ATP-binding</keyword>
<evidence type="ECO:0000259" key="17">
    <source>
        <dbReference type="PROSITE" id="PS50929"/>
    </source>
</evidence>
<feature type="domain" description="ABC transmembrane type-1" evidence="17">
    <location>
        <begin position="168"/>
        <end position="447"/>
    </location>
</feature>
<dbReference type="SMART" id="SM00382">
    <property type="entry name" value="AAA"/>
    <property type="match status" value="1"/>
</dbReference>
<keyword evidence="13 15" id="KW-0472">Membrane</keyword>
<feature type="transmembrane region" description="Helical" evidence="15">
    <location>
        <begin position="397"/>
        <end position="416"/>
    </location>
</feature>
<dbReference type="InterPro" id="IPR027417">
    <property type="entry name" value="P-loop_NTPase"/>
</dbReference>
<dbReference type="SUPFAM" id="SSF52540">
    <property type="entry name" value="P-loop containing nucleoside triphosphate hydrolases"/>
    <property type="match status" value="1"/>
</dbReference>
<protein>
    <submittedName>
        <fullName evidence="19">Peptide cleavage/export ABC transporter</fullName>
    </submittedName>
</protein>
<dbReference type="PROSITE" id="PS50990">
    <property type="entry name" value="PEPTIDASE_C39"/>
    <property type="match status" value="1"/>
</dbReference>
<dbReference type="GO" id="GO:0006508">
    <property type="term" value="P:proteolysis"/>
    <property type="evidence" value="ECO:0007669"/>
    <property type="project" value="UniProtKB-KW"/>
</dbReference>